<name>Q01V99_SOLUE</name>
<dbReference type="Gene3D" id="2.130.10.10">
    <property type="entry name" value="YVTN repeat-like/Quinoprotein amine dehydrogenase"/>
    <property type="match status" value="4"/>
</dbReference>
<dbReference type="eggNOG" id="COG4447">
    <property type="taxonomic scope" value="Bacteria"/>
</dbReference>
<protein>
    <submittedName>
        <fullName evidence="1">Glycosyl hydrolase, BNR repeat-containing protein</fullName>
    </submittedName>
</protein>
<dbReference type="AlphaFoldDB" id="Q01V99"/>
<dbReference type="STRING" id="234267.Acid_5469"/>
<dbReference type="GO" id="GO:0010411">
    <property type="term" value="P:xyloglucan metabolic process"/>
    <property type="evidence" value="ECO:0007669"/>
    <property type="project" value="TreeGrafter"/>
</dbReference>
<accession>Q01V99</accession>
<evidence type="ECO:0000313" key="1">
    <source>
        <dbReference type="EMBL" id="ABJ86416.1"/>
    </source>
</evidence>
<reference evidence="1" key="1">
    <citation type="submission" date="2006-10" db="EMBL/GenBank/DDBJ databases">
        <title>Complete sequence of Solibacter usitatus Ellin6076.</title>
        <authorList>
            <consortium name="US DOE Joint Genome Institute"/>
            <person name="Copeland A."/>
            <person name="Lucas S."/>
            <person name="Lapidus A."/>
            <person name="Barry K."/>
            <person name="Detter J.C."/>
            <person name="Glavina del Rio T."/>
            <person name="Hammon N."/>
            <person name="Israni S."/>
            <person name="Dalin E."/>
            <person name="Tice H."/>
            <person name="Pitluck S."/>
            <person name="Thompson L.S."/>
            <person name="Brettin T."/>
            <person name="Bruce D."/>
            <person name="Han C."/>
            <person name="Tapia R."/>
            <person name="Gilna P."/>
            <person name="Schmutz J."/>
            <person name="Larimer F."/>
            <person name="Land M."/>
            <person name="Hauser L."/>
            <person name="Kyrpides N."/>
            <person name="Mikhailova N."/>
            <person name="Janssen P.H."/>
            <person name="Kuske C.R."/>
            <person name="Richardson P."/>
        </authorList>
    </citation>
    <scope>NUCLEOTIDE SEQUENCE</scope>
    <source>
        <strain evidence="1">Ellin6076</strain>
    </source>
</reference>
<gene>
    <name evidence="1" type="ordered locus">Acid_5469</name>
</gene>
<sequence length="752" mass="81888">MVKDDFSPFKRHSGWFSQCACYPLRDGHPGRLESYWSDRKTGGWQDKSVEWTCLGPKNIAGRVTSFVIDPADDKHLLAGSAAGGVWNSSDAGLTWQTTWPKWASQNIGALAFDAHDPKVVYCATGEANISPDCYPGSGIYISRDSGSTWDLLAAAEDNALPRRIGALVSSPLTAGLLYLGGVNLDEGQPGGFYQSSDGGKTWLREDSFSANTYWCHSIALHPDGAVFAAIEMRGWQTGIYRCEKGDPKTWKQLHDRLPAGDVTGRISLAIAPSQPDTIYALVSDPLGSEVLGVYRSRSRGDHWTEIGGTEFAAEDQGCYNNAIAIHPKDPDTVACGLNDIHITTDGGATWVRASHWDAGEGTPKYAHGDQHAIVFAGEKTIFAANDGGVSFSEDLGNTWHDRGKGMVTTMFYDIDVAPTNGKVFGGGTQDNGSLVAGVTENEGEFLRVLDGDGAWMVFDPKDETHVFGSKSDIHIFRHTVNKHWVTDFWEEVSPRGLKETEHHQVAIAVLAIDPDNGRKLWAGSKRLWVTTDDGREWTPRSPVFDNSAITAIEIPTAGSGQVFVGTRRGGIFRSLDDGATWSGNLSGPEIPMRTVTRIETHPRKASRVVVTVGGTGIVPRAMPRKMAYGQPAPLTSGVENIAHVFLSEDGGLTWKAIDTPEMPKVAYHAAVFETHEPFRLFVSNDCGVWMTADFATWTDISLTLPNVMINDLVYHDHDRTLTAATYGRGIWRAVVPNAIPRPDDTTNAEPNS</sequence>
<dbReference type="HOGENOM" id="CLU_004847_1_1_0"/>
<dbReference type="InterPro" id="IPR052025">
    <property type="entry name" value="Xyloglucanase_GH74"/>
</dbReference>
<dbReference type="InParanoid" id="Q01V99"/>
<proteinExistence type="predicted"/>
<dbReference type="EMBL" id="CP000473">
    <property type="protein sequence ID" value="ABJ86416.1"/>
    <property type="molecule type" value="Genomic_DNA"/>
</dbReference>
<dbReference type="PANTHER" id="PTHR43739">
    <property type="entry name" value="XYLOGLUCANASE (EUROFUNG)"/>
    <property type="match status" value="1"/>
</dbReference>
<dbReference type="PANTHER" id="PTHR43739:SF5">
    <property type="entry name" value="EXO-ALPHA-SIALIDASE"/>
    <property type="match status" value="1"/>
</dbReference>
<dbReference type="OrthoDB" id="9757947at2"/>
<dbReference type="SUPFAM" id="SSF110296">
    <property type="entry name" value="Oligoxyloglucan reducing end-specific cellobiohydrolase"/>
    <property type="match status" value="2"/>
</dbReference>
<dbReference type="CDD" id="cd15482">
    <property type="entry name" value="Sialidase_non-viral"/>
    <property type="match status" value="1"/>
</dbReference>
<keyword evidence="1" id="KW-0378">Hydrolase</keyword>
<organism evidence="1">
    <name type="scientific">Solibacter usitatus (strain Ellin6076)</name>
    <dbReference type="NCBI Taxonomy" id="234267"/>
    <lineage>
        <taxon>Bacteria</taxon>
        <taxon>Pseudomonadati</taxon>
        <taxon>Acidobacteriota</taxon>
        <taxon>Terriglobia</taxon>
        <taxon>Bryobacterales</taxon>
        <taxon>Solibacteraceae</taxon>
        <taxon>Candidatus Solibacter</taxon>
    </lineage>
</organism>
<dbReference type="KEGG" id="sus:Acid_5469"/>
<dbReference type="GO" id="GO:0016787">
    <property type="term" value="F:hydrolase activity"/>
    <property type="evidence" value="ECO:0007669"/>
    <property type="project" value="UniProtKB-KW"/>
</dbReference>
<dbReference type="InterPro" id="IPR015943">
    <property type="entry name" value="WD40/YVTN_repeat-like_dom_sf"/>
</dbReference>